<dbReference type="AlphaFoldDB" id="A0A1R3REJ8"/>
<name>A0A1R3REJ8_ASPC5</name>
<accession>A0A1R3REJ8</accession>
<feature type="region of interest" description="Disordered" evidence="1">
    <location>
        <begin position="1"/>
        <end position="41"/>
    </location>
</feature>
<feature type="region of interest" description="Disordered" evidence="1">
    <location>
        <begin position="97"/>
        <end position="116"/>
    </location>
</feature>
<evidence type="ECO:0000313" key="2">
    <source>
        <dbReference type="EMBL" id="OOF92877.1"/>
    </source>
</evidence>
<feature type="compositionally biased region" description="Polar residues" evidence="1">
    <location>
        <begin position="107"/>
        <end position="116"/>
    </location>
</feature>
<gene>
    <name evidence="2" type="ORF">ASPCADRAFT_408338</name>
</gene>
<reference evidence="3" key="1">
    <citation type="journal article" date="2017" name="Genome Biol.">
        <title>Comparative genomics reveals high biological diversity and specific adaptations in the industrially and medically important fungal genus Aspergillus.</title>
        <authorList>
            <person name="de Vries R.P."/>
            <person name="Riley R."/>
            <person name="Wiebenga A."/>
            <person name="Aguilar-Osorio G."/>
            <person name="Amillis S."/>
            <person name="Uchima C.A."/>
            <person name="Anderluh G."/>
            <person name="Asadollahi M."/>
            <person name="Askin M."/>
            <person name="Barry K."/>
            <person name="Battaglia E."/>
            <person name="Bayram O."/>
            <person name="Benocci T."/>
            <person name="Braus-Stromeyer S.A."/>
            <person name="Caldana C."/>
            <person name="Canovas D."/>
            <person name="Cerqueira G.C."/>
            <person name="Chen F."/>
            <person name="Chen W."/>
            <person name="Choi C."/>
            <person name="Clum A."/>
            <person name="Dos Santos R.A."/>
            <person name="Damasio A.R."/>
            <person name="Diallinas G."/>
            <person name="Emri T."/>
            <person name="Fekete E."/>
            <person name="Flipphi M."/>
            <person name="Freyberg S."/>
            <person name="Gallo A."/>
            <person name="Gournas C."/>
            <person name="Habgood R."/>
            <person name="Hainaut M."/>
            <person name="Harispe M.L."/>
            <person name="Henrissat B."/>
            <person name="Hilden K.S."/>
            <person name="Hope R."/>
            <person name="Hossain A."/>
            <person name="Karabika E."/>
            <person name="Karaffa L."/>
            <person name="Karanyi Z."/>
            <person name="Krasevec N."/>
            <person name="Kuo A."/>
            <person name="Kusch H."/>
            <person name="LaButti K."/>
            <person name="Lagendijk E.L."/>
            <person name="Lapidus A."/>
            <person name="Levasseur A."/>
            <person name="Lindquist E."/>
            <person name="Lipzen A."/>
            <person name="Logrieco A.F."/>
            <person name="MacCabe A."/>
            <person name="Maekelae M.R."/>
            <person name="Malavazi I."/>
            <person name="Melin P."/>
            <person name="Meyer V."/>
            <person name="Mielnichuk N."/>
            <person name="Miskei M."/>
            <person name="Molnar A.P."/>
            <person name="Mule G."/>
            <person name="Ngan C.Y."/>
            <person name="Orejas M."/>
            <person name="Orosz E."/>
            <person name="Ouedraogo J.P."/>
            <person name="Overkamp K.M."/>
            <person name="Park H.-S."/>
            <person name="Perrone G."/>
            <person name="Piumi F."/>
            <person name="Punt P.J."/>
            <person name="Ram A.F."/>
            <person name="Ramon A."/>
            <person name="Rauscher S."/>
            <person name="Record E."/>
            <person name="Riano-Pachon D.M."/>
            <person name="Robert V."/>
            <person name="Roehrig J."/>
            <person name="Ruller R."/>
            <person name="Salamov A."/>
            <person name="Salih N.S."/>
            <person name="Samson R.A."/>
            <person name="Sandor E."/>
            <person name="Sanguinetti M."/>
            <person name="Schuetze T."/>
            <person name="Sepcic K."/>
            <person name="Shelest E."/>
            <person name="Sherlock G."/>
            <person name="Sophianopoulou V."/>
            <person name="Squina F.M."/>
            <person name="Sun H."/>
            <person name="Susca A."/>
            <person name="Todd R.B."/>
            <person name="Tsang A."/>
            <person name="Unkles S.E."/>
            <person name="van de Wiele N."/>
            <person name="van Rossen-Uffink D."/>
            <person name="Oliveira J.V."/>
            <person name="Vesth T.C."/>
            <person name="Visser J."/>
            <person name="Yu J.-H."/>
            <person name="Zhou M."/>
            <person name="Andersen M.R."/>
            <person name="Archer D.B."/>
            <person name="Baker S.E."/>
            <person name="Benoit I."/>
            <person name="Brakhage A.A."/>
            <person name="Braus G.H."/>
            <person name="Fischer R."/>
            <person name="Frisvad J.C."/>
            <person name="Goldman G.H."/>
            <person name="Houbraken J."/>
            <person name="Oakley B."/>
            <person name="Pocsi I."/>
            <person name="Scazzocchio C."/>
            <person name="Seiboth B."/>
            <person name="vanKuyk P.A."/>
            <person name="Wortman J."/>
            <person name="Dyer P.S."/>
            <person name="Grigoriev I.V."/>
        </authorList>
    </citation>
    <scope>NUCLEOTIDE SEQUENCE [LARGE SCALE GENOMIC DNA]</scope>
    <source>
        <strain evidence="3">ITEM 5010</strain>
    </source>
</reference>
<protein>
    <submittedName>
        <fullName evidence="2">Uncharacterized protein</fullName>
    </submittedName>
</protein>
<sequence length="300" mass="33164">MAGSLSQAEQKEWTDGVSTEGPGTGDRSGGSLAFTGPRNTSHSLPLGKRICMKHGKEELSLYGYACDGFRPYPNANLLLVYLNVLFTTRLDPAGYPFPPDAAPPSASTTRRGSSHTSLPFCIWYPNLAEPETYRDLARRAPQLVVSVTCACMIANYHTVYQELDFQPTRALFREAEQRPGRFYTEDLTRRAELHGGVVETEEGCSWQELTFVELARLFETSLSEVSTPDNGIILKWTSWMNGMLHPDTGSVLLNVCAEVEIKRGHEETPLATVYGSGGSELSSDLQMRGYLNLMKPDAEL</sequence>
<evidence type="ECO:0000256" key="1">
    <source>
        <dbReference type="SAM" id="MobiDB-lite"/>
    </source>
</evidence>
<dbReference type="EMBL" id="KV907506">
    <property type="protein sequence ID" value="OOF92877.1"/>
    <property type="molecule type" value="Genomic_DNA"/>
</dbReference>
<dbReference type="STRING" id="602072.A0A1R3REJ8"/>
<proteinExistence type="predicted"/>
<dbReference type="OrthoDB" id="4360026at2759"/>
<organism evidence="2 3">
    <name type="scientific">Aspergillus carbonarius (strain ITEM 5010)</name>
    <dbReference type="NCBI Taxonomy" id="602072"/>
    <lineage>
        <taxon>Eukaryota</taxon>
        <taxon>Fungi</taxon>
        <taxon>Dikarya</taxon>
        <taxon>Ascomycota</taxon>
        <taxon>Pezizomycotina</taxon>
        <taxon>Eurotiomycetes</taxon>
        <taxon>Eurotiomycetidae</taxon>
        <taxon>Eurotiales</taxon>
        <taxon>Aspergillaceae</taxon>
        <taxon>Aspergillus</taxon>
        <taxon>Aspergillus subgen. Circumdati</taxon>
    </lineage>
</organism>
<dbReference type="VEuPathDB" id="FungiDB:ASPCADRAFT_408338"/>
<keyword evidence="3" id="KW-1185">Reference proteome</keyword>
<evidence type="ECO:0000313" key="3">
    <source>
        <dbReference type="Proteomes" id="UP000188318"/>
    </source>
</evidence>
<dbReference type="Proteomes" id="UP000188318">
    <property type="component" value="Unassembled WGS sequence"/>
</dbReference>